<dbReference type="Gene3D" id="3.40.190.10">
    <property type="entry name" value="Periplasmic binding protein-like II"/>
    <property type="match status" value="2"/>
</dbReference>
<keyword evidence="2" id="KW-0732">Signal</keyword>
<protein>
    <submittedName>
        <fullName evidence="5">Arginine-binding extracellular protein ArtP</fullName>
    </submittedName>
</protein>
<name>A0A644ZVR6_9ZZZZ</name>
<dbReference type="GO" id="GO:0015276">
    <property type="term" value="F:ligand-gated monoatomic ion channel activity"/>
    <property type="evidence" value="ECO:0007669"/>
    <property type="project" value="InterPro"/>
</dbReference>
<dbReference type="PROSITE" id="PS51257">
    <property type="entry name" value="PROKAR_LIPOPROTEIN"/>
    <property type="match status" value="1"/>
</dbReference>
<sequence>MKRFLAVAMSVAMVFGVAACSSNSTPKVEDKKTEEAPAKTDGGVLKMGCSADFPPFESYDDDGKTIVGYDVDMMNEICSRLGMTLEITDMNFDSVVTAVQTGKIDVGVSGMTITDERKANVNFSDSYFTAAQSILVPKDSKITGYQALLDGTYKAGVQLGTTGDIMAVEKLGDRVSEFEKYGDALAALLAGKVDCMVLDTGVAEAYAQANDLVVLDETFGDASDIEYYGIAISKDNTELLDKINGALADMKTAGFFDELNQKYAG</sequence>
<comment type="subcellular location">
    <subcellularLocation>
        <location evidence="1">Cell envelope</location>
    </subcellularLocation>
</comment>
<dbReference type="SMART" id="SM00079">
    <property type="entry name" value="PBPe"/>
    <property type="match status" value="1"/>
</dbReference>
<accession>A0A644ZVR6</accession>
<dbReference type="PANTHER" id="PTHR35936">
    <property type="entry name" value="MEMBRANE-BOUND LYTIC MUREIN TRANSGLYCOSYLASE F"/>
    <property type="match status" value="1"/>
</dbReference>
<dbReference type="PANTHER" id="PTHR35936:SF17">
    <property type="entry name" value="ARGININE-BINDING EXTRACELLULAR PROTEIN ARTP"/>
    <property type="match status" value="1"/>
</dbReference>
<dbReference type="SUPFAM" id="SSF53850">
    <property type="entry name" value="Periplasmic binding protein-like II"/>
    <property type="match status" value="1"/>
</dbReference>
<dbReference type="PROSITE" id="PS01039">
    <property type="entry name" value="SBP_BACTERIAL_3"/>
    <property type="match status" value="1"/>
</dbReference>
<dbReference type="InterPro" id="IPR001638">
    <property type="entry name" value="Solute-binding_3/MltF_N"/>
</dbReference>
<comment type="caution">
    <text evidence="5">The sequence shown here is derived from an EMBL/GenBank/DDBJ whole genome shotgun (WGS) entry which is preliminary data.</text>
</comment>
<organism evidence="5">
    <name type="scientific">bioreactor metagenome</name>
    <dbReference type="NCBI Taxonomy" id="1076179"/>
    <lineage>
        <taxon>unclassified sequences</taxon>
        <taxon>metagenomes</taxon>
        <taxon>ecological metagenomes</taxon>
    </lineage>
</organism>
<reference evidence="5" key="1">
    <citation type="submission" date="2019-08" db="EMBL/GenBank/DDBJ databases">
        <authorList>
            <person name="Kucharzyk K."/>
            <person name="Murdoch R.W."/>
            <person name="Higgins S."/>
            <person name="Loffler F."/>
        </authorList>
    </citation>
    <scope>NUCLEOTIDE SEQUENCE</scope>
</reference>
<dbReference type="SMART" id="SM00062">
    <property type="entry name" value="PBPb"/>
    <property type="match status" value="1"/>
</dbReference>
<gene>
    <name evidence="5" type="primary">artP_5</name>
    <name evidence="5" type="ORF">SDC9_91478</name>
</gene>
<feature type="domain" description="Solute-binding protein family 3/N-terminal" evidence="3">
    <location>
        <begin position="44"/>
        <end position="265"/>
    </location>
</feature>
<evidence type="ECO:0000259" key="4">
    <source>
        <dbReference type="SMART" id="SM00079"/>
    </source>
</evidence>
<dbReference type="EMBL" id="VSSQ01010620">
    <property type="protein sequence ID" value="MPM44796.1"/>
    <property type="molecule type" value="Genomic_DNA"/>
</dbReference>
<dbReference type="InterPro" id="IPR001320">
    <property type="entry name" value="Iontro_rcpt_C"/>
</dbReference>
<dbReference type="CDD" id="cd13624">
    <property type="entry name" value="PBP2_Arg_Lys_His"/>
    <property type="match status" value="1"/>
</dbReference>
<evidence type="ECO:0000259" key="3">
    <source>
        <dbReference type="SMART" id="SM00062"/>
    </source>
</evidence>
<evidence type="ECO:0000256" key="2">
    <source>
        <dbReference type="ARBA" id="ARBA00022729"/>
    </source>
</evidence>
<dbReference type="Pfam" id="PF00497">
    <property type="entry name" value="SBP_bac_3"/>
    <property type="match status" value="1"/>
</dbReference>
<dbReference type="AlphaFoldDB" id="A0A644ZVR6"/>
<dbReference type="InterPro" id="IPR018313">
    <property type="entry name" value="SBP_3_CS"/>
</dbReference>
<proteinExistence type="predicted"/>
<dbReference type="GO" id="GO:0016020">
    <property type="term" value="C:membrane"/>
    <property type="evidence" value="ECO:0007669"/>
    <property type="project" value="InterPro"/>
</dbReference>
<feature type="domain" description="Ionotropic glutamate receptor C-terminal" evidence="4">
    <location>
        <begin position="44"/>
        <end position="265"/>
    </location>
</feature>
<dbReference type="GO" id="GO:0030313">
    <property type="term" value="C:cell envelope"/>
    <property type="evidence" value="ECO:0007669"/>
    <property type="project" value="UniProtKB-SubCell"/>
</dbReference>
<evidence type="ECO:0000313" key="5">
    <source>
        <dbReference type="EMBL" id="MPM44796.1"/>
    </source>
</evidence>
<evidence type="ECO:0000256" key="1">
    <source>
        <dbReference type="ARBA" id="ARBA00004196"/>
    </source>
</evidence>